<feature type="compositionally biased region" description="Polar residues" evidence="2">
    <location>
        <begin position="378"/>
        <end position="387"/>
    </location>
</feature>
<sequence length="608" mass="66149">MHHRGWSSLIRSAAAPSSAPLACLQPVPGCRPRRGTPPAFLCPRRGLSLPVPAGAGRGPGPGRAGRRFPLREVAERMRGAEGAGGSRPGTVFGRCTAAPPFAPSPAALGGRLRHGPQSLVPGPARVKRDPGSPHVGGGRRWPGASSMEQGPQGTFQEKLQWCISQLEVNLHLSPTPKQAEETQCILKVLCSPDTPFVNKQEAMNHVFENYYLKMADNQMCMDKADMKPGDVEVQQSSGQASDGVVHGEQSDQISKAKPKWFMLSDNSFRFDFTLSDSDPEATGTPLETVLDVSGDEQIQTSVGATEQENCNGVLSFAASGQEPKFAFNFAIADEDCSLSQLVPANQQTDCTAGHEEQGNSLLAESGGMLQTTALQKPELTQTTGSSPNEDRSHVTLKIPQSETAPGDETVAEKSADGAAQKKKKKKQKTSVSKKETKETEINRRATAEASRCPNAGISHQDETSQSGNQLWKEVDWCVEQLELGLKTQKSTPKQVDEALRAIKTLRSEKAPLVKKRQLMRTMFGDYRKKMEEELCKELKLMEAAVKSAKVVEVKRNICKKKGQFIRKCSEACRKSQDSAGCLSGSPRTLNKGPFKFTPSQEEFRFNFL</sequence>
<reference evidence="3" key="3">
    <citation type="submission" date="2025-09" db="UniProtKB">
        <authorList>
            <consortium name="Ensembl"/>
        </authorList>
    </citation>
    <scope>IDENTIFICATION</scope>
</reference>
<keyword evidence="4" id="KW-1185">Reference proteome</keyword>
<dbReference type="AlphaFoldDB" id="A0A8C6J446"/>
<proteinExistence type="inferred from homology"/>
<dbReference type="Pfam" id="PF15393">
    <property type="entry name" value="DUF4615"/>
    <property type="match status" value="2"/>
</dbReference>
<name>A0A8C6J446_MELUD</name>
<dbReference type="InterPro" id="IPR029274">
    <property type="entry name" value="DUF4615"/>
</dbReference>
<dbReference type="Ensembl" id="ENSMUNT00000006966.2">
    <property type="protein sequence ID" value="ENSMUNP00000006014.2"/>
    <property type="gene ID" value="ENSMUNG00000004888.2"/>
</dbReference>
<gene>
    <name evidence="3" type="primary">LOC106023500</name>
</gene>
<reference evidence="3" key="2">
    <citation type="submission" date="2025-08" db="UniProtKB">
        <authorList>
            <consortium name="Ensembl"/>
        </authorList>
    </citation>
    <scope>IDENTIFICATION</scope>
</reference>
<evidence type="ECO:0000313" key="3">
    <source>
        <dbReference type="Ensembl" id="ENSMUNP00000006014.2"/>
    </source>
</evidence>
<dbReference type="Proteomes" id="UP000694405">
    <property type="component" value="Chromosome 8"/>
</dbReference>
<accession>A0A8V5GIA5</accession>
<dbReference type="PANTHER" id="PTHR13602">
    <property type="entry name" value="UPF0488 PROTEIN C8ORF33"/>
    <property type="match status" value="1"/>
</dbReference>
<reference evidence="3" key="1">
    <citation type="submission" date="2020-03" db="EMBL/GenBank/DDBJ databases">
        <title>Melopsittacus undulatus (budgerigar) genome, bMelUnd1, maternal haplotype with Z.</title>
        <authorList>
            <person name="Gedman G."/>
            <person name="Mountcastle J."/>
            <person name="Haase B."/>
            <person name="Formenti G."/>
            <person name="Wright T."/>
            <person name="Apodaca J."/>
            <person name="Pelan S."/>
            <person name="Chow W."/>
            <person name="Rhie A."/>
            <person name="Howe K."/>
            <person name="Fedrigo O."/>
            <person name="Jarvis E.D."/>
        </authorList>
    </citation>
    <scope>NUCLEOTIDE SEQUENCE [LARGE SCALE GENOMIC DNA]</scope>
</reference>
<comment type="similarity">
    <text evidence="1">Belongs to the UPF0488 family.</text>
</comment>
<feature type="compositionally biased region" description="Basic and acidic residues" evidence="2">
    <location>
        <begin position="432"/>
        <end position="446"/>
    </location>
</feature>
<feature type="region of interest" description="Disordered" evidence="2">
    <location>
        <begin position="378"/>
        <end position="465"/>
    </location>
</feature>
<accession>A0A8C6J446</accession>
<protein>
    <submittedName>
        <fullName evidence="3">Uncharacterized protein</fullName>
    </submittedName>
</protein>
<organism evidence="3 4">
    <name type="scientific">Melopsittacus undulatus</name>
    <name type="common">Budgerigar</name>
    <name type="synonym">Psittacus undulatus</name>
    <dbReference type="NCBI Taxonomy" id="13146"/>
    <lineage>
        <taxon>Eukaryota</taxon>
        <taxon>Metazoa</taxon>
        <taxon>Chordata</taxon>
        <taxon>Craniata</taxon>
        <taxon>Vertebrata</taxon>
        <taxon>Euteleostomi</taxon>
        <taxon>Archelosauria</taxon>
        <taxon>Archosauria</taxon>
        <taxon>Dinosauria</taxon>
        <taxon>Saurischia</taxon>
        <taxon>Theropoda</taxon>
        <taxon>Coelurosauria</taxon>
        <taxon>Aves</taxon>
        <taxon>Neognathae</taxon>
        <taxon>Neoaves</taxon>
        <taxon>Telluraves</taxon>
        <taxon>Australaves</taxon>
        <taxon>Psittaciformes</taxon>
        <taxon>Psittaculidae</taxon>
        <taxon>Melopsittacus</taxon>
    </lineage>
</organism>
<evidence type="ECO:0000256" key="2">
    <source>
        <dbReference type="SAM" id="MobiDB-lite"/>
    </source>
</evidence>
<dbReference type="PANTHER" id="PTHR13602:SF2">
    <property type="entry name" value="UPF0488 PROTEIN C8ORF33"/>
    <property type="match status" value="1"/>
</dbReference>
<evidence type="ECO:0000313" key="4">
    <source>
        <dbReference type="Proteomes" id="UP000694405"/>
    </source>
</evidence>
<evidence type="ECO:0000256" key="1">
    <source>
        <dbReference type="ARBA" id="ARBA00005707"/>
    </source>
</evidence>
<feature type="region of interest" description="Disordered" evidence="2">
    <location>
        <begin position="103"/>
        <end position="153"/>
    </location>
</feature>